<dbReference type="eggNOG" id="COG0159">
    <property type="taxonomic scope" value="Bacteria"/>
</dbReference>
<keyword evidence="3 8" id="KW-0028">Amino-acid biosynthesis</keyword>
<dbReference type="RefSeq" id="WP_022636819.1">
    <property type="nucleotide sequence ID" value="NZ_ASJR01000010.1"/>
</dbReference>
<comment type="caution">
    <text evidence="10">The sequence shown here is derived from an EMBL/GenBank/DDBJ whole genome shotgun (WGS) entry which is preliminary data.</text>
</comment>
<gene>
    <name evidence="8" type="primary">trpA</name>
    <name evidence="10" type="ORF">CALK_1356</name>
</gene>
<dbReference type="PROSITE" id="PS00167">
    <property type="entry name" value="TRP_SYNTHASE_ALPHA"/>
    <property type="match status" value="1"/>
</dbReference>
<dbReference type="Pfam" id="PF00290">
    <property type="entry name" value="Trp_syntA"/>
    <property type="match status" value="1"/>
</dbReference>
<protein>
    <recommendedName>
        <fullName evidence="8">Tryptophan synthase alpha chain</fullName>
        <ecNumber evidence="8">4.2.1.20</ecNumber>
    </recommendedName>
</protein>
<comment type="pathway">
    <text evidence="1 8">Amino-acid biosynthesis; L-tryptophan biosynthesis; L-tryptophan from chorismate: step 5/5.</text>
</comment>
<dbReference type="InterPro" id="IPR018204">
    <property type="entry name" value="Trp_synthase_alpha_AS"/>
</dbReference>
<dbReference type="CDD" id="cd04724">
    <property type="entry name" value="Tryptophan_synthase_alpha"/>
    <property type="match status" value="1"/>
</dbReference>
<keyword evidence="11" id="KW-1185">Reference proteome</keyword>
<dbReference type="SUPFAM" id="SSF51366">
    <property type="entry name" value="Ribulose-phoshate binding barrel"/>
    <property type="match status" value="1"/>
</dbReference>
<evidence type="ECO:0000313" key="11">
    <source>
        <dbReference type="Proteomes" id="UP000017148"/>
    </source>
</evidence>
<dbReference type="AlphaFoldDB" id="U7D7Z7"/>
<evidence type="ECO:0000256" key="7">
    <source>
        <dbReference type="ARBA" id="ARBA00049047"/>
    </source>
</evidence>
<dbReference type="OrthoDB" id="9804578at2"/>
<comment type="similarity">
    <text evidence="8 9">Belongs to the TrpA family.</text>
</comment>
<feature type="active site" description="Proton acceptor" evidence="8">
    <location>
        <position position="60"/>
    </location>
</feature>
<dbReference type="EC" id="4.2.1.20" evidence="8"/>
<dbReference type="InterPro" id="IPR002028">
    <property type="entry name" value="Trp_synthase_suA"/>
</dbReference>
<evidence type="ECO:0000256" key="8">
    <source>
        <dbReference type="HAMAP-Rule" id="MF_00131"/>
    </source>
</evidence>
<evidence type="ECO:0000256" key="1">
    <source>
        <dbReference type="ARBA" id="ARBA00004733"/>
    </source>
</evidence>
<name>U7D7Z7_9BACT</name>
<evidence type="ECO:0000256" key="2">
    <source>
        <dbReference type="ARBA" id="ARBA00011270"/>
    </source>
</evidence>
<feature type="active site" description="Proton acceptor" evidence="8">
    <location>
        <position position="49"/>
    </location>
</feature>
<sequence>MNRTNRLTSLFATKKQDILNIYVTAGYPRGEDTVRVVTDIARAGADIVELGMPYSDPLADGETIQESSRHALKQGLTLHNIFDMVRAIRRESEVPLVLMGYVNQVMQYGIEAFVAACVESGVDGLIIPDLPAEVYREEYHDLFTRANLGISFLVTPQTSSERISMLANLSSAFLYVVSSSAITGGTGGISPEQIAYFQSVAKHAGDTPKLIGFGISDKDTFATACSYAEGAIIGSAFIRELGKRGPGEAASFVRSILS</sequence>
<dbReference type="STRING" id="1313304.CALK_1356"/>
<organism evidence="10 11">
    <name type="scientific">Chitinivibrio alkaliphilus ACht1</name>
    <dbReference type="NCBI Taxonomy" id="1313304"/>
    <lineage>
        <taxon>Bacteria</taxon>
        <taxon>Pseudomonadati</taxon>
        <taxon>Fibrobacterota</taxon>
        <taxon>Chitinivibrionia</taxon>
        <taxon>Chitinivibrionales</taxon>
        <taxon>Chitinivibrionaceae</taxon>
        <taxon>Chitinivibrio</taxon>
    </lineage>
</organism>
<dbReference type="EMBL" id="ASJR01000010">
    <property type="protein sequence ID" value="ERP31696.1"/>
    <property type="molecule type" value="Genomic_DNA"/>
</dbReference>
<reference evidence="10 11" key="1">
    <citation type="journal article" date="2013" name="Environ. Microbiol.">
        <title>Genome analysis of Chitinivibrio alkaliphilus gen. nov., sp. nov., a novel extremely haloalkaliphilic anaerobic chitinolytic bacterium from the candidate phylum Termite Group 3.</title>
        <authorList>
            <person name="Sorokin D.Y."/>
            <person name="Gumerov V.M."/>
            <person name="Rakitin A.L."/>
            <person name="Beletsky A.V."/>
            <person name="Damste J.S."/>
            <person name="Muyzer G."/>
            <person name="Mardanov A.V."/>
            <person name="Ravin N.V."/>
        </authorList>
    </citation>
    <scope>NUCLEOTIDE SEQUENCE [LARGE SCALE GENOMIC DNA]</scope>
    <source>
        <strain evidence="10 11">ACht1</strain>
    </source>
</reference>
<dbReference type="PANTHER" id="PTHR43406">
    <property type="entry name" value="TRYPTOPHAN SYNTHASE, ALPHA CHAIN"/>
    <property type="match status" value="1"/>
</dbReference>
<keyword evidence="6 8" id="KW-0456">Lyase</keyword>
<dbReference type="UniPathway" id="UPA00035">
    <property type="reaction ID" value="UER00044"/>
</dbReference>
<proteinExistence type="inferred from homology"/>
<dbReference type="GO" id="GO:0004834">
    <property type="term" value="F:tryptophan synthase activity"/>
    <property type="evidence" value="ECO:0007669"/>
    <property type="project" value="UniProtKB-UniRule"/>
</dbReference>
<evidence type="ECO:0000313" key="10">
    <source>
        <dbReference type="EMBL" id="ERP31696.1"/>
    </source>
</evidence>
<evidence type="ECO:0000256" key="4">
    <source>
        <dbReference type="ARBA" id="ARBA00022822"/>
    </source>
</evidence>
<dbReference type="PATRIC" id="fig|1313304.3.peg.1291"/>
<comment type="subunit">
    <text evidence="2 8">Tetramer of two alpha and two beta chains.</text>
</comment>
<keyword evidence="5 8" id="KW-0057">Aromatic amino acid biosynthesis</keyword>
<dbReference type="GO" id="GO:0005829">
    <property type="term" value="C:cytosol"/>
    <property type="evidence" value="ECO:0007669"/>
    <property type="project" value="TreeGrafter"/>
</dbReference>
<comment type="function">
    <text evidence="8">The alpha subunit is responsible for the aldol cleavage of indoleglycerol phosphate to indole and glyceraldehyde 3-phosphate.</text>
</comment>
<keyword evidence="4 8" id="KW-0822">Tryptophan biosynthesis</keyword>
<dbReference type="PANTHER" id="PTHR43406:SF1">
    <property type="entry name" value="TRYPTOPHAN SYNTHASE ALPHA CHAIN, CHLOROPLASTIC"/>
    <property type="match status" value="1"/>
</dbReference>
<evidence type="ECO:0000256" key="9">
    <source>
        <dbReference type="RuleBase" id="RU003662"/>
    </source>
</evidence>
<evidence type="ECO:0000256" key="3">
    <source>
        <dbReference type="ARBA" id="ARBA00022605"/>
    </source>
</evidence>
<dbReference type="HAMAP" id="MF_00131">
    <property type="entry name" value="Trp_synth_alpha"/>
    <property type="match status" value="1"/>
</dbReference>
<comment type="catalytic activity">
    <reaction evidence="7 8">
        <text>(1S,2R)-1-C-(indol-3-yl)glycerol 3-phosphate + L-serine = D-glyceraldehyde 3-phosphate + L-tryptophan + H2O</text>
        <dbReference type="Rhea" id="RHEA:10532"/>
        <dbReference type="ChEBI" id="CHEBI:15377"/>
        <dbReference type="ChEBI" id="CHEBI:33384"/>
        <dbReference type="ChEBI" id="CHEBI:57912"/>
        <dbReference type="ChEBI" id="CHEBI:58866"/>
        <dbReference type="ChEBI" id="CHEBI:59776"/>
        <dbReference type="EC" id="4.2.1.20"/>
    </reaction>
</comment>
<dbReference type="Proteomes" id="UP000017148">
    <property type="component" value="Unassembled WGS sequence"/>
</dbReference>
<dbReference type="InterPro" id="IPR011060">
    <property type="entry name" value="RibuloseP-bd_barrel"/>
</dbReference>
<evidence type="ECO:0000256" key="6">
    <source>
        <dbReference type="ARBA" id="ARBA00023239"/>
    </source>
</evidence>
<dbReference type="Gene3D" id="3.20.20.70">
    <property type="entry name" value="Aldolase class I"/>
    <property type="match status" value="1"/>
</dbReference>
<dbReference type="NCBIfam" id="TIGR00262">
    <property type="entry name" value="trpA"/>
    <property type="match status" value="1"/>
</dbReference>
<dbReference type="InterPro" id="IPR013785">
    <property type="entry name" value="Aldolase_TIM"/>
</dbReference>
<accession>U7D7Z7</accession>
<evidence type="ECO:0000256" key="5">
    <source>
        <dbReference type="ARBA" id="ARBA00023141"/>
    </source>
</evidence>